<evidence type="ECO:0000313" key="1">
    <source>
        <dbReference type="EMBL" id="MCO5723962.1"/>
    </source>
</evidence>
<gene>
    <name evidence="1" type="ORF">NG653_03780</name>
</gene>
<dbReference type="RefSeq" id="WP_252740336.1">
    <property type="nucleotide sequence ID" value="NZ_JAMXIB010000002.1"/>
</dbReference>
<proteinExistence type="predicted"/>
<name>A0ABT1AVD2_9FLAO</name>
<dbReference type="EMBL" id="JAMXIB010000002">
    <property type="protein sequence ID" value="MCO5723962.1"/>
    <property type="molecule type" value="Genomic_DNA"/>
</dbReference>
<accession>A0ABT1AVD2</accession>
<organism evidence="1 2">
    <name type="scientific">Robiginitalea marina</name>
    <dbReference type="NCBI Taxonomy" id="2954105"/>
    <lineage>
        <taxon>Bacteria</taxon>
        <taxon>Pseudomonadati</taxon>
        <taxon>Bacteroidota</taxon>
        <taxon>Flavobacteriia</taxon>
        <taxon>Flavobacteriales</taxon>
        <taxon>Flavobacteriaceae</taxon>
        <taxon>Robiginitalea</taxon>
    </lineage>
</organism>
<comment type="caution">
    <text evidence="1">The sequence shown here is derived from an EMBL/GenBank/DDBJ whole genome shotgun (WGS) entry which is preliminary data.</text>
</comment>
<reference evidence="1 2" key="1">
    <citation type="submission" date="2022-06" db="EMBL/GenBank/DDBJ databases">
        <authorList>
            <person name="Xuan X."/>
        </authorList>
    </citation>
    <scope>NUCLEOTIDE SEQUENCE [LARGE SCALE GENOMIC DNA]</scope>
    <source>
        <strain evidence="1 2">2V75</strain>
    </source>
</reference>
<evidence type="ECO:0000313" key="2">
    <source>
        <dbReference type="Proteomes" id="UP001206312"/>
    </source>
</evidence>
<keyword evidence="2" id="KW-1185">Reference proteome</keyword>
<protein>
    <submittedName>
        <fullName evidence="1">Uncharacterized protein</fullName>
    </submittedName>
</protein>
<sequence>MEKKIRLIWDFRGPAAARTAAHFAEHLRESPLYTPGLEAGVEHRGELHSLAYLIVEAAEMPRFRDALKPHRGEYATPQTPD</sequence>
<dbReference type="Proteomes" id="UP001206312">
    <property type="component" value="Unassembled WGS sequence"/>
</dbReference>